<evidence type="ECO:0000256" key="4">
    <source>
        <dbReference type="ARBA" id="ARBA00022692"/>
    </source>
</evidence>
<feature type="transmembrane region" description="Helical" evidence="9">
    <location>
        <begin position="276"/>
        <end position="301"/>
    </location>
</feature>
<evidence type="ECO:0000256" key="7">
    <source>
        <dbReference type="ARBA" id="ARBA00043987"/>
    </source>
</evidence>
<sequence length="514" mass="55227">MTTTSTAHAVRDPVRLRIPSAVPLGVAGSAFLAVSSFMAGATRNRGGILEELGLGFFSYGHGRNMGMVLFWIGMVLLIGAWVVAYKQFVQPFSEDTGSHQPAAPTRTGIAGLRRALWAWIAPLAFSAPLASRDVYSYLMQGAMVRDGFDPYTQGPAVNPGPFLLEVSQDWRNTTTPYGPLHLWIGDIVTRIVDSNVVAGVIFFKALALIGFAAIAWSVPRIARCLGGDPALALWLGVCNPVLLLHLVAGMHNEALMVGIVSVALLLALRHRFHGAFILIGLGVAVKATALIAMPFAVWLAVQRFAPEKEASLLRRAGVFVLAGIWAVAEIVLALAVVTWASGTSWGWLSEITGNAKVINPLAAPTLATDAVAPITSVFFPDVTYNAVLNVFRAISTVAMLVGLVAVWWLSRRTRRSAIAGTAAAYQVAFIFNSVTLPWYYASVITVLGTFRPPRWLLKLATGASIFVALSFSADGNHQLYNFFWMLASALIGFAAAQWLFQPPRAKTPEPARGA</sequence>
<comment type="subcellular location">
    <subcellularLocation>
        <location evidence="1">Membrane</location>
        <topology evidence="1">Multi-pass membrane protein</topology>
    </subcellularLocation>
</comment>
<organism evidence="10 11">
    <name type="scientific">Corynebacterium massiliense DSM 45435</name>
    <dbReference type="NCBI Taxonomy" id="1121364"/>
    <lineage>
        <taxon>Bacteria</taxon>
        <taxon>Bacillati</taxon>
        <taxon>Actinomycetota</taxon>
        <taxon>Actinomycetes</taxon>
        <taxon>Mycobacteriales</taxon>
        <taxon>Corynebacteriaceae</taxon>
        <taxon>Corynebacterium</taxon>
    </lineage>
</organism>
<evidence type="ECO:0000256" key="5">
    <source>
        <dbReference type="ARBA" id="ARBA00022989"/>
    </source>
</evidence>
<feature type="transmembrane region" description="Helical" evidence="9">
    <location>
        <begin position="390"/>
        <end position="410"/>
    </location>
</feature>
<name>A0ABY7U8D9_9CORY</name>
<dbReference type="EMBL" id="CP063189">
    <property type="protein sequence ID" value="WCZ32859.1"/>
    <property type="molecule type" value="Genomic_DNA"/>
</dbReference>
<keyword evidence="4 9" id="KW-0812">Transmembrane</keyword>
<dbReference type="Pfam" id="PF26314">
    <property type="entry name" value="MptA_B_family"/>
    <property type="match status" value="1"/>
</dbReference>
<feature type="transmembrane region" description="Helical" evidence="9">
    <location>
        <begin position="313"/>
        <end position="340"/>
    </location>
</feature>
<reference evidence="10 11" key="1">
    <citation type="submission" date="2020-10" db="EMBL/GenBank/DDBJ databases">
        <title>Complete genome sequence of Corynebacterium massiliense DSM 45435, type strain of Corynebacterium massiliense.</title>
        <authorList>
            <person name="Busche T."/>
            <person name="Kalinowski J."/>
            <person name="Ruckert C."/>
        </authorList>
    </citation>
    <scope>NUCLEOTIDE SEQUENCE [LARGE SCALE GENOMIC DNA]</scope>
    <source>
        <strain evidence="10 11">DSM 45435</strain>
    </source>
</reference>
<evidence type="ECO:0000256" key="1">
    <source>
        <dbReference type="ARBA" id="ARBA00004141"/>
    </source>
</evidence>
<gene>
    <name evidence="10" type="ORF">CMASS_07125</name>
</gene>
<feature type="transmembrane region" description="Helical" evidence="9">
    <location>
        <begin position="455"/>
        <end position="472"/>
    </location>
</feature>
<feature type="transmembrane region" description="Helical" evidence="9">
    <location>
        <begin position="21"/>
        <end position="42"/>
    </location>
</feature>
<keyword evidence="2" id="KW-0328">Glycosyltransferase</keyword>
<keyword evidence="6 9" id="KW-0472">Membrane</keyword>
<feature type="transmembrane region" description="Helical" evidence="9">
    <location>
        <begin position="422"/>
        <end position="440"/>
    </location>
</feature>
<proteinExistence type="inferred from homology"/>
<dbReference type="InterPro" id="IPR049829">
    <property type="entry name" value="MptA/B-like"/>
</dbReference>
<dbReference type="RefSeq" id="WP_240482737.1">
    <property type="nucleotide sequence ID" value="NZ_ATVG01000001.1"/>
</dbReference>
<feature type="transmembrane region" description="Helical" evidence="9">
    <location>
        <begin position="230"/>
        <end position="247"/>
    </location>
</feature>
<keyword evidence="3" id="KW-0808">Transferase</keyword>
<evidence type="ECO:0000313" key="10">
    <source>
        <dbReference type="EMBL" id="WCZ32859.1"/>
    </source>
</evidence>
<feature type="transmembrane region" description="Helical" evidence="9">
    <location>
        <begin position="196"/>
        <end position="218"/>
    </location>
</feature>
<dbReference type="NCBIfam" id="TIGR03459">
    <property type="entry name" value="crt_membr"/>
    <property type="match status" value="1"/>
</dbReference>
<keyword evidence="5 9" id="KW-1133">Transmembrane helix</keyword>
<feature type="transmembrane region" description="Helical" evidence="9">
    <location>
        <begin position="254"/>
        <end position="270"/>
    </location>
</feature>
<dbReference type="NCBIfam" id="NF038066">
    <property type="entry name" value="MptB"/>
    <property type="match status" value="1"/>
</dbReference>
<evidence type="ECO:0000313" key="11">
    <source>
        <dbReference type="Proteomes" id="UP001220064"/>
    </source>
</evidence>
<evidence type="ECO:0000256" key="6">
    <source>
        <dbReference type="ARBA" id="ARBA00023136"/>
    </source>
</evidence>
<evidence type="ECO:0000256" key="3">
    <source>
        <dbReference type="ARBA" id="ARBA00022679"/>
    </source>
</evidence>
<keyword evidence="11" id="KW-1185">Reference proteome</keyword>
<evidence type="ECO:0000256" key="9">
    <source>
        <dbReference type="SAM" id="Phobius"/>
    </source>
</evidence>
<comment type="similarity">
    <text evidence="7">Belongs to the MptA/B family.</text>
</comment>
<dbReference type="InterPro" id="IPR017822">
    <property type="entry name" value="MptA-like"/>
</dbReference>
<accession>A0ABY7U8D9</accession>
<evidence type="ECO:0000256" key="2">
    <source>
        <dbReference type="ARBA" id="ARBA00022676"/>
    </source>
</evidence>
<protein>
    <recommendedName>
        <fullName evidence="8">Alpha-(1-&gt;6)-mannopyranosyltransferase A</fullName>
    </recommendedName>
</protein>
<dbReference type="Proteomes" id="UP001220064">
    <property type="component" value="Chromosome"/>
</dbReference>
<feature type="transmembrane region" description="Helical" evidence="9">
    <location>
        <begin position="62"/>
        <end position="84"/>
    </location>
</feature>
<feature type="transmembrane region" description="Helical" evidence="9">
    <location>
        <begin position="479"/>
        <end position="500"/>
    </location>
</feature>
<evidence type="ECO:0000256" key="8">
    <source>
        <dbReference type="NCBIfam" id="TIGR03459"/>
    </source>
</evidence>